<dbReference type="EMBL" id="AAFI02000148">
    <property type="protein sequence ID" value="EAL62554.1"/>
    <property type="molecule type" value="Genomic_DNA"/>
</dbReference>
<sequence>MNNRRESENWFFKVWSNKFLRSKILLKVKVFNDFYNNYKLDRIISCYWMIENGYFQLLKEKVEKGEYLVFNSSLIYHSKFDNKYILSQRERVNKNLENGDDEFVLNENSIFYKEKASIHWDLNFYNNLFKNYSNYFLNFNKSITESTLIQYDNQQALQVLVENFNHILEIESFFKSFEIGSYECSFYIFNKFKNEILKSKNFQSRIWNIIINNIKLSKKDINKVENLINKSVNFIINKCNIQLPPPPQQQQQQQQQFTPWLFNFQIYEQKLSLIYNCVKSIVQLKEFFKSYIKSINNNSFKFKFENKDIIETNNLVKKYIKKFVKLLVYDENGKKKKDFKIPDLKEIESMKFTNQQFNSTISDLITDGDDENYENKDIQENLRILYFSLIPFIEQYDHLIGNLIFYKVKILNEKDFMKYNHLYPKLCPKMFGIYGIYDYKYNNENYLFIYCKNNRNLQIEYIGKIIESFHNQKYPIFDLLLLFRNLVWLNDLELVNLLINKMEDNGYRFEDNDRQFLILNIKSIEMFDLIYRNFKSQSKNQNNNNNNNSNNIYNTSYPISETKFFFNTLLKSKFENLSILLQHYKDYYTNDYYTIVDLIDFKNKNYSFEVFKFVYDNLIDFKDYEKVNVWSGTNNIKLIKTLNQFKYLVKLTPINKDYKIPYGNESFFKFIIEERLNDLEIGRCDITETSLPDYRYFKIYRNYRVNKNENENENEKQLYYSFEGNNTILRNTLIKACKYNDLKFIDMVMEESFLYDQNNKDNENFKNIYIISILEVICSQGDLELFKYLYSKYSSTIDFYLIKNDKPGFDGYCLPIKLALLNGHIDFLLFILNLISDKIYINSNTTINNKLLLNHFLNEKNELLTILL</sequence>
<dbReference type="Proteomes" id="UP000002195">
    <property type="component" value="Unassembled WGS sequence"/>
</dbReference>
<dbReference type="dictyBase" id="DDB_G0289685"/>
<dbReference type="PaxDb" id="44689-DDB0188518"/>
<comment type="caution">
    <text evidence="1">The sequence shown here is derived from an EMBL/GenBank/DDBJ whole genome shotgun (WGS) entry which is preliminary data.</text>
</comment>
<dbReference type="InParanoid" id="Q54H63"/>
<protein>
    <recommendedName>
        <fullName evidence="3">Ankyrin repeat-containing protein</fullName>
    </recommendedName>
</protein>
<name>Q54H63_DICDI</name>
<dbReference type="HOGENOM" id="CLU_330519_0_0_1"/>
<accession>Q54H63</accession>
<evidence type="ECO:0000313" key="2">
    <source>
        <dbReference type="Proteomes" id="UP000002195"/>
    </source>
</evidence>
<dbReference type="PANTHER" id="PTHR31550:SF2">
    <property type="entry name" value="ANKYRIN REPEAT PROTEIN-RELATED"/>
    <property type="match status" value="1"/>
</dbReference>
<gene>
    <name evidence="1" type="ORF">DDB_G0289685</name>
</gene>
<dbReference type="eggNOG" id="ENOG502SYH7">
    <property type="taxonomic scope" value="Eukaryota"/>
</dbReference>
<organism evidence="1 2">
    <name type="scientific">Dictyostelium discoideum</name>
    <name type="common">Social amoeba</name>
    <dbReference type="NCBI Taxonomy" id="44689"/>
    <lineage>
        <taxon>Eukaryota</taxon>
        <taxon>Amoebozoa</taxon>
        <taxon>Evosea</taxon>
        <taxon>Eumycetozoa</taxon>
        <taxon>Dictyostelia</taxon>
        <taxon>Dictyosteliales</taxon>
        <taxon>Dictyosteliaceae</taxon>
        <taxon>Dictyostelium</taxon>
    </lineage>
</organism>
<evidence type="ECO:0008006" key="3">
    <source>
        <dbReference type="Google" id="ProtNLM"/>
    </source>
</evidence>
<keyword evidence="2" id="KW-1185">Reference proteome</keyword>
<proteinExistence type="predicted"/>
<dbReference type="OMA" id="RESENWF"/>
<dbReference type="VEuPathDB" id="AmoebaDB:DDB_G0289685"/>
<evidence type="ECO:0000313" key="1">
    <source>
        <dbReference type="EMBL" id="EAL62554.1"/>
    </source>
</evidence>
<dbReference type="PhylomeDB" id="Q54H63"/>
<dbReference type="AlphaFoldDB" id="Q54H63"/>
<dbReference type="KEGG" id="ddi:DDB_G0289685"/>
<dbReference type="PANTHER" id="PTHR31550">
    <property type="entry name" value="ANKYRIN REPEAT PROTEIN-RELATED-RELATED"/>
    <property type="match status" value="1"/>
</dbReference>
<reference evidence="1 2" key="1">
    <citation type="journal article" date="2005" name="Nature">
        <title>The genome of the social amoeba Dictyostelium discoideum.</title>
        <authorList>
            <consortium name="The Dictyostelium discoideum Sequencing Consortium"/>
            <person name="Eichinger L."/>
            <person name="Pachebat J.A."/>
            <person name="Glockner G."/>
            <person name="Rajandream M.A."/>
            <person name="Sucgang R."/>
            <person name="Berriman M."/>
            <person name="Song J."/>
            <person name="Olsen R."/>
            <person name="Szafranski K."/>
            <person name="Xu Q."/>
            <person name="Tunggal B."/>
            <person name="Kummerfeld S."/>
            <person name="Madera M."/>
            <person name="Konfortov B.A."/>
            <person name="Rivero F."/>
            <person name="Bankier A.T."/>
            <person name="Lehmann R."/>
            <person name="Hamlin N."/>
            <person name="Davies R."/>
            <person name="Gaudet P."/>
            <person name="Fey P."/>
            <person name="Pilcher K."/>
            <person name="Chen G."/>
            <person name="Saunders D."/>
            <person name="Sodergren E."/>
            <person name="Davis P."/>
            <person name="Kerhornou A."/>
            <person name="Nie X."/>
            <person name="Hall N."/>
            <person name="Anjard C."/>
            <person name="Hemphill L."/>
            <person name="Bason N."/>
            <person name="Farbrother P."/>
            <person name="Desany B."/>
            <person name="Just E."/>
            <person name="Morio T."/>
            <person name="Rost R."/>
            <person name="Churcher C."/>
            <person name="Cooper J."/>
            <person name="Haydock S."/>
            <person name="van Driessche N."/>
            <person name="Cronin A."/>
            <person name="Goodhead I."/>
            <person name="Muzny D."/>
            <person name="Mourier T."/>
            <person name="Pain A."/>
            <person name="Lu M."/>
            <person name="Harper D."/>
            <person name="Lindsay R."/>
            <person name="Hauser H."/>
            <person name="James K."/>
            <person name="Quiles M."/>
            <person name="Madan Babu M."/>
            <person name="Saito T."/>
            <person name="Buchrieser C."/>
            <person name="Wardroper A."/>
            <person name="Felder M."/>
            <person name="Thangavelu M."/>
            <person name="Johnson D."/>
            <person name="Knights A."/>
            <person name="Loulseged H."/>
            <person name="Mungall K."/>
            <person name="Oliver K."/>
            <person name="Price C."/>
            <person name="Quail M.A."/>
            <person name="Urushihara H."/>
            <person name="Hernandez J."/>
            <person name="Rabbinowitsch E."/>
            <person name="Steffen D."/>
            <person name="Sanders M."/>
            <person name="Ma J."/>
            <person name="Kohara Y."/>
            <person name="Sharp S."/>
            <person name="Simmonds M."/>
            <person name="Spiegler S."/>
            <person name="Tivey A."/>
            <person name="Sugano S."/>
            <person name="White B."/>
            <person name="Walker D."/>
            <person name="Woodward J."/>
            <person name="Winckler T."/>
            <person name="Tanaka Y."/>
            <person name="Shaulsky G."/>
            <person name="Schleicher M."/>
            <person name="Weinstock G."/>
            <person name="Rosenthal A."/>
            <person name="Cox E.C."/>
            <person name="Chisholm R.L."/>
            <person name="Gibbs R."/>
            <person name="Loomis W.F."/>
            <person name="Platzer M."/>
            <person name="Kay R.R."/>
            <person name="Williams J."/>
            <person name="Dear P.H."/>
            <person name="Noegel A.A."/>
            <person name="Barrell B."/>
            <person name="Kuspa A."/>
        </authorList>
    </citation>
    <scope>NUCLEOTIDE SEQUENCE [LARGE SCALE GENOMIC DNA]</scope>
    <source>
        <strain evidence="1 2">AX4</strain>
    </source>
</reference>
<dbReference type="FunCoup" id="Q54H63">
    <property type="interactions" value="11"/>
</dbReference>
<dbReference type="RefSeq" id="XP_636055.1">
    <property type="nucleotide sequence ID" value="XM_630963.1"/>
</dbReference>
<dbReference type="GeneID" id="8627264"/>